<dbReference type="GO" id="GO:0003677">
    <property type="term" value="F:DNA binding"/>
    <property type="evidence" value="ECO:0007669"/>
    <property type="project" value="UniProtKB-KW"/>
</dbReference>
<dbReference type="Pfam" id="PF02001">
    <property type="entry name" value="DUF134"/>
    <property type="match status" value="1"/>
</dbReference>
<proteinExistence type="predicted"/>
<dbReference type="InterPro" id="IPR013324">
    <property type="entry name" value="RNA_pol_sigma_r3/r4-like"/>
</dbReference>
<gene>
    <name evidence="2" type="ORF">SAMN05421659_12133</name>
</gene>
<dbReference type="InterPro" id="IPR033913">
    <property type="entry name" value="MTH1175_dom"/>
</dbReference>
<accession>A0A1I0RS47</accession>
<dbReference type="PANTHER" id="PTHR42983">
    <property type="entry name" value="DINITROGENASE IRON-MOLYBDENUM COFACTOR PROTEIN-RELATED"/>
    <property type="match status" value="1"/>
</dbReference>
<dbReference type="Proteomes" id="UP000199701">
    <property type="component" value="Unassembled WGS sequence"/>
</dbReference>
<name>A0A1I0RS47_9FIRM</name>
<evidence type="ECO:0000259" key="1">
    <source>
        <dbReference type="Pfam" id="PF02579"/>
    </source>
</evidence>
<dbReference type="PANTHER" id="PTHR42983:SF1">
    <property type="entry name" value="IRON-MOLYBDENUM PROTEIN"/>
    <property type="match status" value="1"/>
</dbReference>
<evidence type="ECO:0000313" key="3">
    <source>
        <dbReference type="Proteomes" id="UP000199701"/>
    </source>
</evidence>
<dbReference type="Pfam" id="PF02579">
    <property type="entry name" value="Nitro_FeMo-Co"/>
    <property type="match status" value="1"/>
</dbReference>
<dbReference type="InterPro" id="IPR003731">
    <property type="entry name" value="Di-Nase_FeMo-co_biosynth"/>
</dbReference>
<dbReference type="CDD" id="cd00851">
    <property type="entry name" value="MTH1175"/>
    <property type="match status" value="1"/>
</dbReference>
<keyword evidence="3" id="KW-1185">Reference proteome</keyword>
<organism evidence="2 3">
    <name type="scientific">[Clostridium] fimetarium</name>
    <dbReference type="NCBI Taxonomy" id="99656"/>
    <lineage>
        <taxon>Bacteria</taxon>
        <taxon>Bacillati</taxon>
        <taxon>Bacillota</taxon>
        <taxon>Clostridia</taxon>
        <taxon>Lachnospirales</taxon>
        <taxon>Lachnospiraceae</taxon>
    </lineage>
</organism>
<dbReference type="Gene3D" id="3.30.420.130">
    <property type="entry name" value="Dinitrogenase iron-molybdenum cofactor biosynthesis domain"/>
    <property type="match status" value="1"/>
</dbReference>
<feature type="domain" description="Dinitrogenase iron-molybdenum cofactor biosynthesis" evidence="1">
    <location>
        <begin position="131"/>
        <end position="217"/>
    </location>
</feature>
<reference evidence="2 3" key="1">
    <citation type="submission" date="2016-10" db="EMBL/GenBank/DDBJ databases">
        <authorList>
            <person name="de Groot N.N."/>
        </authorList>
    </citation>
    <scope>NUCLEOTIDE SEQUENCE [LARGE SCALE GENOMIC DNA]</scope>
    <source>
        <strain evidence="2 3">DSM 9179</strain>
    </source>
</reference>
<dbReference type="InterPro" id="IPR036105">
    <property type="entry name" value="DiNase_FeMo-co_biosyn_sf"/>
</dbReference>
<dbReference type="STRING" id="99656.SAMN05421659_12133"/>
<keyword evidence="2" id="KW-0238">DNA-binding</keyword>
<protein>
    <submittedName>
        <fullName evidence="2">Predicted DNA-binding protein, UPF0251 family</fullName>
    </submittedName>
</protein>
<evidence type="ECO:0000313" key="2">
    <source>
        <dbReference type="EMBL" id="SEW43641.1"/>
    </source>
</evidence>
<dbReference type="AlphaFoldDB" id="A0A1I0RS47"/>
<dbReference type="SUPFAM" id="SSF88659">
    <property type="entry name" value="Sigma3 and sigma4 domains of RNA polymerase sigma factors"/>
    <property type="match status" value="1"/>
</dbReference>
<dbReference type="SUPFAM" id="SSF53146">
    <property type="entry name" value="Nitrogenase accessory factor-like"/>
    <property type="match status" value="1"/>
</dbReference>
<dbReference type="InterPro" id="IPR002852">
    <property type="entry name" value="UPF0251"/>
</dbReference>
<dbReference type="EMBL" id="FOJI01000021">
    <property type="protein sequence ID" value="SEW43641.1"/>
    <property type="molecule type" value="Genomic_DNA"/>
</dbReference>
<sequence length="249" mass="27713">MPQNVGFEPIGENKNMDDFVKLNVDEYEVIRLIDFEKLTQEQCATQMFVSRTTITSIYGLARYKMADALINGKKLMVSGGEFKLCEHNRECCRKGRLANESCIDLFGDVALKMKNHIKENEKMRIAVTYENGQIFQHFGHTEQFKIYEVVDNKVISSQVIDTMGNGHESLAGFLKTQNVDTLICGGIGGGAKESLEEAGIKLYGGANGEADLSVENLLTNTLEYNPEVVCKHHDNEEHNGGEHSCGSHS</sequence>